<keyword evidence="1" id="KW-1133">Transmembrane helix</keyword>
<dbReference type="AlphaFoldDB" id="A0A0W8FDE2"/>
<name>A0A0W8FDE2_9ZZZZ</name>
<reference evidence="2" key="1">
    <citation type="journal article" date="2015" name="Proc. Natl. Acad. Sci. U.S.A.">
        <title>Networks of energetic and metabolic interactions define dynamics in microbial communities.</title>
        <authorList>
            <person name="Embree M."/>
            <person name="Liu J.K."/>
            <person name="Al-Bassam M.M."/>
            <person name="Zengler K."/>
        </authorList>
    </citation>
    <scope>NUCLEOTIDE SEQUENCE</scope>
</reference>
<evidence type="ECO:0008006" key="3">
    <source>
        <dbReference type="Google" id="ProtNLM"/>
    </source>
</evidence>
<gene>
    <name evidence="2" type="ORF">ASZ90_011399</name>
</gene>
<keyword evidence="1" id="KW-0812">Transmembrane</keyword>
<accession>A0A0W8FDE2</accession>
<organism evidence="2">
    <name type="scientific">hydrocarbon metagenome</name>
    <dbReference type="NCBI Taxonomy" id="938273"/>
    <lineage>
        <taxon>unclassified sequences</taxon>
        <taxon>metagenomes</taxon>
        <taxon>ecological metagenomes</taxon>
    </lineage>
</organism>
<sequence length="103" mass="9977">MVILNPVLPVLGPLLGGFISGVLGRGGIWNGMLGGLVCALSAVLVISIIVIAGGTVVLGPLGLLLGAGVAALLLALVLYLGFFGMIGGAIGGAVKAHLRGSAH</sequence>
<dbReference type="EMBL" id="LNQE01001350">
    <property type="protein sequence ID" value="KUG18879.1"/>
    <property type="molecule type" value="Genomic_DNA"/>
</dbReference>
<evidence type="ECO:0000256" key="1">
    <source>
        <dbReference type="SAM" id="Phobius"/>
    </source>
</evidence>
<protein>
    <recommendedName>
        <fullName evidence="3">DUF5518 domain-containing protein</fullName>
    </recommendedName>
</protein>
<proteinExistence type="predicted"/>
<feature type="transmembrane region" description="Helical" evidence="1">
    <location>
        <begin position="64"/>
        <end position="94"/>
    </location>
</feature>
<keyword evidence="1" id="KW-0472">Membrane</keyword>
<feature type="transmembrane region" description="Helical" evidence="1">
    <location>
        <begin position="36"/>
        <end position="58"/>
    </location>
</feature>
<feature type="transmembrane region" description="Helical" evidence="1">
    <location>
        <begin position="6"/>
        <end position="24"/>
    </location>
</feature>
<comment type="caution">
    <text evidence="2">The sequence shown here is derived from an EMBL/GenBank/DDBJ whole genome shotgun (WGS) entry which is preliminary data.</text>
</comment>
<evidence type="ECO:0000313" key="2">
    <source>
        <dbReference type="EMBL" id="KUG18879.1"/>
    </source>
</evidence>